<keyword evidence="2" id="KW-0456">Lyase</keyword>
<dbReference type="PANTHER" id="PTHR33542">
    <property type="entry name" value="SIROHYDROCHLORIN FERROCHELATASE, CHLOROPLASTIC"/>
    <property type="match status" value="1"/>
</dbReference>
<protein>
    <submittedName>
        <fullName evidence="4">Sirohydrochlorin chelatase</fullName>
    </submittedName>
</protein>
<dbReference type="RefSeq" id="WP_169249201.1">
    <property type="nucleotide sequence ID" value="NZ_SPMZ01000035.1"/>
</dbReference>
<dbReference type="CDD" id="cd03416">
    <property type="entry name" value="CbiX_SirB_N"/>
    <property type="match status" value="1"/>
</dbReference>
<keyword evidence="1" id="KW-0479">Metal-binding</keyword>
<keyword evidence="5" id="KW-1185">Reference proteome</keyword>
<gene>
    <name evidence="4" type="ORF">E4P82_12435</name>
</gene>
<evidence type="ECO:0000256" key="3">
    <source>
        <dbReference type="SAM" id="MobiDB-lite"/>
    </source>
</evidence>
<dbReference type="Gene3D" id="3.40.50.1400">
    <property type="match status" value="2"/>
</dbReference>
<evidence type="ECO:0000256" key="2">
    <source>
        <dbReference type="ARBA" id="ARBA00023239"/>
    </source>
</evidence>
<evidence type="ECO:0000313" key="4">
    <source>
        <dbReference type="EMBL" id="NMQ19934.1"/>
    </source>
</evidence>
<dbReference type="Pfam" id="PF01903">
    <property type="entry name" value="CbiX"/>
    <property type="match status" value="2"/>
</dbReference>
<evidence type="ECO:0000256" key="1">
    <source>
        <dbReference type="ARBA" id="ARBA00022723"/>
    </source>
</evidence>
<feature type="compositionally biased region" description="Basic and acidic residues" evidence="3">
    <location>
        <begin position="268"/>
        <end position="283"/>
    </location>
</feature>
<feature type="region of interest" description="Disordered" evidence="3">
    <location>
        <begin position="268"/>
        <end position="308"/>
    </location>
</feature>
<accession>A0ABX1TPH2</accession>
<dbReference type="InterPro" id="IPR002762">
    <property type="entry name" value="CbiX-like"/>
</dbReference>
<sequence length="308" mass="33639">MNDTLLLVGHGSRRPGSNDEVEAFVQLWRQRHPDWHIELCFIELAETLLDAGLDRAAAHGRRVMVLPLILNAASHVKKDIPAAIAAARVRHPTIEFACAPHLGLGREIFAIVKRRLDSLMREMAMPDPRTTGVILLGRGSSDASANGDMARLARWVYEDSDHELVDIAFTDVTHPRLESVVQRQVRLGMSQILVQPVYLFSGVLIERIGAQMARLRPVYPQASFALGSYFGHDEGLLALLDERATAAATDDSLLDCDGCAFQQAAAEHVHPHGHDAGHGAAPDHRHHHHHAAPSAPTHGGGGDHLHHA</sequence>
<name>A0ABX1TPH2_9GAMM</name>
<dbReference type="EMBL" id="SPMZ01000035">
    <property type="protein sequence ID" value="NMQ19934.1"/>
    <property type="molecule type" value="Genomic_DNA"/>
</dbReference>
<dbReference type="CDD" id="cd03414">
    <property type="entry name" value="CbiX_SirB_C"/>
    <property type="match status" value="1"/>
</dbReference>
<evidence type="ECO:0000313" key="5">
    <source>
        <dbReference type="Proteomes" id="UP000760480"/>
    </source>
</evidence>
<reference evidence="4 5" key="1">
    <citation type="submission" date="2019-03" db="EMBL/GenBank/DDBJ databases">
        <title>Metabolic reconstructions from genomes of highly enriched 'Candidatus Accumulibacter' and 'Candidatus Competibacter' bioreactor populations.</title>
        <authorList>
            <person name="Annavajhala M.K."/>
            <person name="Welles L."/>
            <person name="Abbas B."/>
            <person name="Sorokin D."/>
            <person name="Park H."/>
            <person name="Van Loosdrecht M."/>
            <person name="Chandran K."/>
        </authorList>
    </citation>
    <scope>NUCLEOTIDE SEQUENCE [LARGE SCALE GENOMIC DNA]</scope>
    <source>
        <strain evidence="4 5">SBR_G</strain>
    </source>
</reference>
<dbReference type="SUPFAM" id="SSF53800">
    <property type="entry name" value="Chelatase"/>
    <property type="match status" value="1"/>
</dbReference>
<organism evidence="4 5">
    <name type="scientific">Candidatus Competibacter phosphatis</name>
    <dbReference type="NCBI Taxonomy" id="221280"/>
    <lineage>
        <taxon>Bacteria</taxon>
        <taxon>Pseudomonadati</taxon>
        <taxon>Pseudomonadota</taxon>
        <taxon>Gammaproteobacteria</taxon>
        <taxon>Candidatus Competibacteraceae</taxon>
        <taxon>Candidatus Competibacter</taxon>
    </lineage>
</organism>
<proteinExistence type="predicted"/>
<dbReference type="PANTHER" id="PTHR33542:SF3">
    <property type="entry name" value="SIROHYDROCHLORIN FERROCHELATASE, CHLOROPLASTIC"/>
    <property type="match status" value="1"/>
</dbReference>
<dbReference type="Proteomes" id="UP000760480">
    <property type="component" value="Unassembled WGS sequence"/>
</dbReference>
<comment type="caution">
    <text evidence="4">The sequence shown here is derived from an EMBL/GenBank/DDBJ whole genome shotgun (WGS) entry which is preliminary data.</text>
</comment>
<dbReference type="InterPro" id="IPR050963">
    <property type="entry name" value="Sirohydro_Cobaltochel/CbiX"/>
</dbReference>